<reference evidence="3" key="1">
    <citation type="submission" date="2019-11" db="EMBL/GenBank/DDBJ databases">
        <authorList>
            <person name="Liu Y."/>
            <person name="Hou J."/>
            <person name="Li T.-Q."/>
            <person name="Guan C.-H."/>
            <person name="Wu X."/>
            <person name="Wu H.-Z."/>
            <person name="Ling F."/>
            <person name="Zhang R."/>
            <person name="Shi X.-G."/>
            <person name="Ren J.-P."/>
            <person name="Chen E.-F."/>
            <person name="Sun J.-M."/>
        </authorList>
    </citation>
    <scope>NUCLEOTIDE SEQUENCE</scope>
    <source>
        <strain evidence="3">Adult_tree_wgs_1</strain>
        <tissue evidence="3">Leaves</tissue>
    </source>
</reference>
<keyword evidence="4" id="KW-1185">Reference proteome</keyword>
<dbReference type="PANTHER" id="PTHR23322:SF93">
    <property type="entry name" value="UBX DOMAIN-CONTAINING PROTEIN 8"/>
    <property type="match status" value="1"/>
</dbReference>
<gene>
    <name evidence="3" type="ORF">RHSIM_Rhsim11G0003500</name>
</gene>
<accession>A0A834LBF8</accession>
<dbReference type="CDD" id="cd01767">
    <property type="entry name" value="UBX"/>
    <property type="match status" value="1"/>
</dbReference>
<dbReference type="AlphaFoldDB" id="A0A834LBF8"/>
<dbReference type="EMBL" id="WJXA01000011">
    <property type="protein sequence ID" value="KAF7127270.1"/>
    <property type="molecule type" value="Genomic_DNA"/>
</dbReference>
<dbReference type="InterPro" id="IPR029071">
    <property type="entry name" value="Ubiquitin-like_domsf"/>
</dbReference>
<dbReference type="Pfam" id="PF00789">
    <property type="entry name" value="UBX"/>
    <property type="match status" value="1"/>
</dbReference>
<sequence>MKAEENPAPLTTTQTYSRLHKTVFRLLAVRVSNSFVGVEGFKALGLGFREVQELRFRFSKDFQGLKALDKSEGGFARAWVRFSITEGFWGSGRKTTTEGGKTAADVVVMDGGWEIERQLAAKEASLPQEPTSDNENAVTLLVRMPDGSRHGRRFLKSDKLQSLFYFIDVGRGVKPGSYRLVRPYPRRAFDAGESASTLNELGLTSKQEALFLELI</sequence>
<keyword evidence="1" id="KW-0833">Ubl conjugation pathway</keyword>
<dbReference type="InterPro" id="IPR050730">
    <property type="entry name" value="UBX_domain-protein"/>
</dbReference>
<proteinExistence type="predicted"/>
<dbReference type="GO" id="GO:0043130">
    <property type="term" value="F:ubiquitin binding"/>
    <property type="evidence" value="ECO:0007669"/>
    <property type="project" value="TreeGrafter"/>
</dbReference>
<dbReference type="PROSITE" id="PS50033">
    <property type="entry name" value="UBX"/>
    <property type="match status" value="1"/>
</dbReference>
<organism evidence="3 4">
    <name type="scientific">Rhododendron simsii</name>
    <name type="common">Sims's rhododendron</name>
    <dbReference type="NCBI Taxonomy" id="118357"/>
    <lineage>
        <taxon>Eukaryota</taxon>
        <taxon>Viridiplantae</taxon>
        <taxon>Streptophyta</taxon>
        <taxon>Embryophyta</taxon>
        <taxon>Tracheophyta</taxon>
        <taxon>Spermatophyta</taxon>
        <taxon>Magnoliopsida</taxon>
        <taxon>eudicotyledons</taxon>
        <taxon>Gunneridae</taxon>
        <taxon>Pentapetalae</taxon>
        <taxon>asterids</taxon>
        <taxon>Ericales</taxon>
        <taxon>Ericaceae</taxon>
        <taxon>Ericoideae</taxon>
        <taxon>Rhodoreae</taxon>
        <taxon>Rhododendron</taxon>
    </lineage>
</organism>
<evidence type="ECO:0000313" key="4">
    <source>
        <dbReference type="Proteomes" id="UP000626092"/>
    </source>
</evidence>
<dbReference type="InterPro" id="IPR001012">
    <property type="entry name" value="UBX_dom"/>
</dbReference>
<evidence type="ECO:0000313" key="3">
    <source>
        <dbReference type="EMBL" id="KAF7127270.1"/>
    </source>
</evidence>
<dbReference type="Gene3D" id="3.10.20.90">
    <property type="entry name" value="Phosphatidylinositol 3-kinase Catalytic Subunit, Chain A, domain 1"/>
    <property type="match status" value="1"/>
</dbReference>
<name>A0A834LBF8_RHOSS</name>
<protein>
    <recommendedName>
        <fullName evidence="2">UBX domain-containing protein</fullName>
    </recommendedName>
</protein>
<feature type="domain" description="UBX" evidence="2">
    <location>
        <begin position="133"/>
        <end position="211"/>
    </location>
</feature>
<dbReference type="Proteomes" id="UP000626092">
    <property type="component" value="Unassembled WGS sequence"/>
</dbReference>
<evidence type="ECO:0000259" key="2">
    <source>
        <dbReference type="PROSITE" id="PS50033"/>
    </source>
</evidence>
<evidence type="ECO:0000256" key="1">
    <source>
        <dbReference type="ARBA" id="ARBA00022786"/>
    </source>
</evidence>
<dbReference type="PANTHER" id="PTHR23322">
    <property type="entry name" value="FAS-ASSOCIATED PROTEIN"/>
    <property type="match status" value="1"/>
</dbReference>
<dbReference type="OrthoDB" id="1638434at2759"/>
<comment type="caution">
    <text evidence="3">The sequence shown here is derived from an EMBL/GenBank/DDBJ whole genome shotgun (WGS) entry which is preliminary data.</text>
</comment>
<dbReference type="SMART" id="SM00166">
    <property type="entry name" value="UBX"/>
    <property type="match status" value="1"/>
</dbReference>
<dbReference type="SUPFAM" id="SSF54236">
    <property type="entry name" value="Ubiquitin-like"/>
    <property type="match status" value="1"/>
</dbReference>